<proteinExistence type="predicted"/>
<comment type="caution">
    <text evidence="2">The sequence shown here is derived from an EMBL/GenBank/DDBJ whole genome shotgun (WGS) entry which is preliminary data.</text>
</comment>
<evidence type="ECO:0000313" key="2">
    <source>
        <dbReference type="EMBL" id="KAJ8322319.1"/>
    </source>
</evidence>
<gene>
    <name evidence="2" type="ORF">KUTeg_000790</name>
</gene>
<sequence>MKRLQNSLQQEKSKIHKPKERDYYPYTFTSLEPYYNTYVASYLIELNDEQPHGFITRNTAQGLCDPWIALRMDKEILPKLETSSKNPSTASSSKSQEEMRSKFSPHAQNKVDSDYNRTKQDFYRMELDKIDEIHPLNRPHMRKAYFAYLQNTPGSRKAIKECAKSLPPCK</sequence>
<dbReference type="EMBL" id="JARBDR010000018">
    <property type="protein sequence ID" value="KAJ8322319.1"/>
    <property type="molecule type" value="Genomic_DNA"/>
</dbReference>
<reference evidence="2 3" key="1">
    <citation type="submission" date="2022-12" db="EMBL/GenBank/DDBJ databases">
        <title>Chromosome-level genome of Tegillarca granosa.</title>
        <authorList>
            <person name="Kim J."/>
        </authorList>
    </citation>
    <scope>NUCLEOTIDE SEQUENCE [LARGE SCALE GENOMIC DNA]</scope>
    <source>
        <strain evidence="2">Teg-2019</strain>
        <tissue evidence="2">Adductor muscle</tissue>
    </source>
</reference>
<organism evidence="2 3">
    <name type="scientific">Tegillarca granosa</name>
    <name type="common">Malaysian cockle</name>
    <name type="synonym">Anadara granosa</name>
    <dbReference type="NCBI Taxonomy" id="220873"/>
    <lineage>
        <taxon>Eukaryota</taxon>
        <taxon>Metazoa</taxon>
        <taxon>Spiralia</taxon>
        <taxon>Lophotrochozoa</taxon>
        <taxon>Mollusca</taxon>
        <taxon>Bivalvia</taxon>
        <taxon>Autobranchia</taxon>
        <taxon>Pteriomorphia</taxon>
        <taxon>Arcoida</taxon>
        <taxon>Arcoidea</taxon>
        <taxon>Arcidae</taxon>
        <taxon>Tegillarca</taxon>
    </lineage>
</organism>
<accession>A0ABQ9FYP1</accession>
<dbReference type="Proteomes" id="UP001217089">
    <property type="component" value="Unassembled WGS sequence"/>
</dbReference>
<evidence type="ECO:0000313" key="3">
    <source>
        <dbReference type="Proteomes" id="UP001217089"/>
    </source>
</evidence>
<protein>
    <submittedName>
        <fullName evidence="2">Uncharacterized protein</fullName>
    </submittedName>
</protein>
<feature type="region of interest" description="Disordered" evidence="1">
    <location>
        <begin position="78"/>
        <end position="115"/>
    </location>
</feature>
<feature type="compositionally biased region" description="Low complexity" evidence="1">
    <location>
        <begin position="83"/>
        <end position="94"/>
    </location>
</feature>
<name>A0ABQ9FYP1_TEGGR</name>
<keyword evidence="3" id="KW-1185">Reference proteome</keyword>
<evidence type="ECO:0000256" key="1">
    <source>
        <dbReference type="SAM" id="MobiDB-lite"/>
    </source>
</evidence>